<protein>
    <submittedName>
        <fullName evidence="4 5">Uncharacterized protein</fullName>
    </submittedName>
</protein>
<dbReference type="HOGENOM" id="CLU_000134_18_1_1"/>
<dbReference type="eggNOG" id="KOG4177">
    <property type="taxonomic scope" value="Eukaryota"/>
</dbReference>
<dbReference type="OrthoDB" id="194358at2759"/>
<evidence type="ECO:0000256" key="3">
    <source>
        <dbReference type="PROSITE-ProRule" id="PRU00023"/>
    </source>
</evidence>
<dbReference type="OMA" id="ASGRSHM"/>
<dbReference type="KEGG" id="hro:HELRODRAFT_79801"/>
<keyword evidence="1" id="KW-0677">Repeat</keyword>
<dbReference type="PROSITE" id="PS50297">
    <property type="entry name" value="ANK_REP_REGION"/>
    <property type="match status" value="1"/>
</dbReference>
<dbReference type="Gene3D" id="1.25.40.20">
    <property type="entry name" value="Ankyrin repeat-containing domain"/>
    <property type="match status" value="1"/>
</dbReference>
<reference evidence="6" key="1">
    <citation type="submission" date="2012-12" db="EMBL/GenBank/DDBJ databases">
        <authorList>
            <person name="Hellsten U."/>
            <person name="Grimwood J."/>
            <person name="Chapman J.A."/>
            <person name="Shapiro H."/>
            <person name="Aerts A."/>
            <person name="Otillar R.P."/>
            <person name="Terry A.Y."/>
            <person name="Boore J.L."/>
            <person name="Simakov O."/>
            <person name="Marletaz F."/>
            <person name="Cho S.-J."/>
            <person name="Edsinger-Gonzales E."/>
            <person name="Havlak P."/>
            <person name="Kuo D.-H."/>
            <person name="Larsson T."/>
            <person name="Lv J."/>
            <person name="Arendt D."/>
            <person name="Savage R."/>
            <person name="Osoegawa K."/>
            <person name="de Jong P."/>
            <person name="Lindberg D.R."/>
            <person name="Seaver E.C."/>
            <person name="Weisblat D.A."/>
            <person name="Putnam N.H."/>
            <person name="Grigoriev I.V."/>
            <person name="Rokhsar D.S."/>
        </authorList>
    </citation>
    <scope>NUCLEOTIDE SEQUENCE</scope>
</reference>
<dbReference type="InParanoid" id="T1G3T5"/>
<dbReference type="RefSeq" id="XP_009018077.1">
    <property type="nucleotide sequence ID" value="XM_009019829.1"/>
</dbReference>
<sequence>MGLAASKQEAFWEACGFGDKLKVKKYIAEGIDVNWVSYTHNSCAIHVASQGKIEIVQMLLDARCNIDAKDDRGNLALHHAAMKGHADIIELLIKAGSDINCQDKNGWTALINAAYFCQLDAVKMLLKYNCSVTLQNQVFV</sequence>
<evidence type="ECO:0000313" key="6">
    <source>
        <dbReference type="Proteomes" id="UP000015101"/>
    </source>
</evidence>
<dbReference type="PANTHER" id="PTHR24171:SF8">
    <property type="entry name" value="BRCA1-ASSOCIATED RING DOMAIN PROTEIN 1"/>
    <property type="match status" value="1"/>
</dbReference>
<accession>T1G3T5</accession>
<evidence type="ECO:0000256" key="2">
    <source>
        <dbReference type="ARBA" id="ARBA00023043"/>
    </source>
</evidence>
<dbReference type="EnsemblMetazoa" id="HelroT79801">
    <property type="protein sequence ID" value="HelroP79801"/>
    <property type="gene ID" value="HelroG79801"/>
</dbReference>
<evidence type="ECO:0000313" key="5">
    <source>
        <dbReference type="EnsemblMetazoa" id="HelroP79801"/>
    </source>
</evidence>
<evidence type="ECO:0000313" key="4">
    <source>
        <dbReference type="EMBL" id="ESO03520.1"/>
    </source>
</evidence>
<dbReference type="GO" id="GO:0000976">
    <property type="term" value="F:transcription cis-regulatory region binding"/>
    <property type="evidence" value="ECO:0000318"/>
    <property type="project" value="GO_Central"/>
</dbReference>
<dbReference type="SMART" id="SM00248">
    <property type="entry name" value="ANK"/>
    <property type="match status" value="3"/>
</dbReference>
<feature type="repeat" description="ANK" evidence="3">
    <location>
        <begin position="72"/>
        <end position="104"/>
    </location>
</feature>
<dbReference type="InterPro" id="IPR036770">
    <property type="entry name" value="Ankyrin_rpt-contain_sf"/>
</dbReference>
<gene>
    <name evidence="5" type="primary">20215733</name>
    <name evidence="4" type="ORF">HELRODRAFT_79801</name>
</gene>
<dbReference type="GeneID" id="20215733"/>
<dbReference type="GO" id="GO:0005634">
    <property type="term" value="C:nucleus"/>
    <property type="evidence" value="ECO:0000318"/>
    <property type="project" value="GO_Central"/>
</dbReference>
<dbReference type="STRING" id="6412.T1G3T5"/>
<evidence type="ECO:0000256" key="1">
    <source>
        <dbReference type="ARBA" id="ARBA00022737"/>
    </source>
</evidence>
<organism evidence="5 6">
    <name type="scientific">Helobdella robusta</name>
    <name type="common">Californian leech</name>
    <dbReference type="NCBI Taxonomy" id="6412"/>
    <lineage>
        <taxon>Eukaryota</taxon>
        <taxon>Metazoa</taxon>
        <taxon>Spiralia</taxon>
        <taxon>Lophotrochozoa</taxon>
        <taxon>Annelida</taxon>
        <taxon>Clitellata</taxon>
        <taxon>Hirudinea</taxon>
        <taxon>Rhynchobdellida</taxon>
        <taxon>Glossiphoniidae</taxon>
        <taxon>Helobdella</taxon>
    </lineage>
</organism>
<keyword evidence="2 3" id="KW-0040">ANK repeat</keyword>
<dbReference type="Pfam" id="PF12796">
    <property type="entry name" value="Ank_2"/>
    <property type="match status" value="1"/>
</dbReference>
<dbReference type="Proteomes" id="UP000015101">
    <property type="component" value="Unassembled WGS sequence"/>
</dbReference>
<name>T1G3T5_HELRO</name>
<dbReference type="CTD" id="20215733"/>
<dbReference type="InterPro" id="IPR002110">
    <property type="entry name" value="Ankyrin_rpt"/>
</dbReference>
<keyword evidence="6" id="KW-1185">Reference proteome</keyword>
<proteinExistence type="predicted"/>
<dbReference type="GO" id="GO:0045944">
    <property type="term" value="P:positive regulation of transcription by RNA polymerase II"/>
    <property type="evidence" value="ECO:0000318"/>
    <property type="project" value="GO_Central"/>
</dbReference>
<dbReference type="PANTHER" id="PTHR24171">
    <property type="entry name" value="ANKYRIN REPEAT DOMAIN-CONTAINING PROTEIN 39-RELATED"/>
    <property type="match status" value="1"/>
</dbReference>
<reference evidence="5" key="3">
    <citation type="submission" date="2015-06" db="UniProtKB">
        <authorList>
            <consortium name="EnsemblMetazoa"/>
        </authorList>
    </citation>
    <scope>IDENTIFICATION</scope>
</reference>
<dbReference type="PROSITE" id="PS50088">
    <property type="entry name" value="ANK_REPEAT"/>
    <property type="match status" value="1"/>
</dbReference>
<dbReference type="SUPFAM" id="SSF48403">
    <property type="entry name" value="Ankyrin repeat"/>
    <property type="match status" value="1"/>
</dbReference>
<dbReference type="AlphaFoldDB" id="T1G3T5"/>
<dbReference type="EMBL" id="AMQM01004484">
    <property type="status" value="NOT_ANNOTATED_CDS"/>
    <property type="molecule type" value="Genomic_DNA"/>
</dbReference>
<reference evidence="4 6" key="2">
    <citation type="journal article" date="2013" name="Nature">
        <title>Insights into bilaterian evolution from three spiralian genomes.</title>
        <authorList>
            <person name="Simakov O."/>
            <person name="Marletaz F."/>
            <person name="Cho S.J."/>
            <person name="Edsinger-Gonzales E."/>
            <person name="Havlak P."/>
            <person name="Hellsten U."/>
            <person name="Kuo D.H."/>
            <person name="Larsson T."/>
            <person name="Lv J."/>
            <person name="Arendt D."/>
            <person name="Savage R."/>
            <person name="Osoegawa K."/>
            <person name="de Jong P."/>
            <person name="Grimwood J."/>
            <person name="Chapman J.A."/>
            <person name="Shapiro H."/>
            <person name="Aerts A."/>
            <person name="Otillar R.P."/>
            <person name="Terry A.Y."/>
            <person name="Boore J.L."/>
            <person name="Grigoriev I.V."/>
            <person name="Lindberg D.R."/>
            <person name="Seaver E.C."/>
            <person name="Weisblat D.A."/>
            <person name="Putnam N.H."/>
            <person name="Rokhsar D.S."/>
        </authorList>
    </citation>
    <scope>NUCLEOTIDE SEQUENCE</scope>
</reference>
<dbReference type="EMBL" id="KB096590">
    <property type="protein sequence ID" value="ESO03520.1"/>
    <property type="molecule type" value="Genomic_DNA"/>
</dbReference>